<comment type="caution">
    <text evidence="4">The sequence shown here is derived from an EMBL/GenBank/DDBJ whole genome shotgun (WGS) entry which is preliminary data.</text>
</comment>
<dbReference type="Proteomes" id="UP000250831">
    <property type="component" value="Unassembled WGS sequence"/>
</dbReference>
<dbReference type="Gene3D" id="2.60.120.1440">
    <property type="match status" value="1"/>
</dbReference>
<dbReference type="OrthoDB" id="1523489at2"/>
<feature type="domain" description="FecR protein" evidence="2">
    <location>
        <begin position="131"/>
        <end position="220"/>
    </location>
</feature>
<organism evidence="4 5">
    <name type="scientific">Sphingobacterium athyrii</name>
    <dbReference type="NCBI Taxonomy" id="2152717"/>
    <lineage>
        <taxon>Bacteria</taxon>
        <taxon>Pseudomonadati</taxon>
        <taxon>Bacteroidota</taxon>
        <taxon>Sphingobacteriia</taxon>
        <taxon>Sphingobacteriales</taxon>
        <taxon>Sphingobacteriaceae</taxon>
        <taxon>Sphingobacterium</taxon>
    </lineage>
</organism>
<dbReference type="AlphaFoldDB" id="A0A363NSI2"/>
<keyword evidence="1" id="KW-0812">Transmembrane</keyword>
<keyword evidence="1" id="KW-1133">Transmembrane helix</keyword>
<evidence type="ECO:0000313" key="4">
    <source>
        <dbReference type="EMBL" id="PUV23697.1"/>
    </source>
</evidence>
<dbReference type="InterPro" id="IPR032508">
    <property type="entry name" value="FecR_C"/>
</dbReference>
<dbReference type="PANTHER" id="PTHR30273">
    <property type="entry name" value="PERIPLASMIC SIGNAL SENSOR AND SIGMA FACTOR ACTIVATOR FECR-RELATED"/>
    <property type="match status" value="1"/>
</dbReference>
<feature type="domain" description="Protein FecR C-terminal" evidence="3">
    <location>
        <begin position="267"/>
        <end position="331"/>
    </location>
</feature>
<evidence type="ECO:0000259" key="2">
    <source>
        <dbReference type="Pfam" id="PF04773"/>
    </source>
</evidence>
<dbReference type="EMBL" id="QCXX01000004">
    <property type="protein sequence ID" value="PUV23697.1"/>
    <property type="molecule type" value="Genomic_DNA"/>
</dbReference>
<dbReference type="InterPro" id="IPR012373">
    <property type="entry name" value="Ferrdict_sens_TM"/>
</dbReference>
<dbReference type="Pfam" id="PF04773">
    <property type="entry name" value="FecR"/>
    <property type="match status" value="1"/>
</dbReference>
<dbReference type="Gene3D" id="3.55.50.30">
    <property type="match status" value="1"/>
</dbReference>
<accession>A0A363NSI2</accession>
<dbReference type="Pfam" id="PF16344">
    <property type="entry name" value="FecR_C"/>
    <property type="match status" value="1"/>
</dbReference>
<dbReference type="PIRSF" id="PIRSF018266">
    <property type="entry name" value="FecR"/>
    <property type="match status" value="1"/>
</dbReference>
<dbReference type="RefSeq" id="WP_108635035.1">
    <property type="nucleotide sequence ID" value="NZ_QCXX01000004.1"/>
</dbReference>
<reference evidence="4 5" key="1">
    <citation type="submission" date="2018-04" db="EMBL/GenBank/DDBJ databases">
        <title>Sphingobacterium sp. M46 Genome.</title>
        <authorList>
            <person name="Cheng J."/>
            <person name="Li Y."/>
        </authorList>
    </citation>
    <scope>NUCLEOTIDE SEQUENCE [LARGE SCALE GENOMIC DNA]</scope>
    <source>
        <strain evidence="4 5">M46</strain>
    </source>
</reference>
<proteinExistence type="predicted"/>
<keyword evidence="5" id="KW-1185">Reference proteome</keyword>
<sequence length="337" mass="38517">MEENNTSRFIPYDLIQKDLDGVISAEERLLLERWLSEDVENPKRYDEVRTLSDDLIVLEHYKNVDTNSQWDRFKQGLDRVQATDEVTLPTPMKTILKPWMKLVAAAVLLMIGFACYLNFDRWVGYESQLYGTAEQERILLPDSSIMVLYAGAEAKFNTRTFNQQRIVELKKGKAFFDVRHGRTSPFVVELTHNYVRDIGTSFEVNLLAGDVEVLVKEGTVALSGGKGAAAKELILQKNEKGFFKKETAVLSKVTVDDLENDYKVAQKLSYSNERLDSICSDLEKRFQSHIVVVGDNLKARKLSMYFDGQSLNEIVQILSKTLNVKWKASKKGYSIYE</sequence>
<evidence type="ECO:0000256" key="1">
    <source>
        <dbReference type="SAM" id="Phobius"/>
    </source>
</evidence>
<feature type="transmembrane region" description="Helical" evidence="1">
    <location>
        <begin position="102"/>
        <end position="119"/>
    </location>
</feature>
<name>A0A363NSI2_9SPHI</name>
<dbReference type="GO" id="GO:0016989">
    <property type="term" value="F:sigma factor antagonist activity"/>
    <property type="evidence" value="ECO:0007669"/>
    <property type="project" value="TreeGrafter"/>
</dbReference>
<dbReference type="PANTHER" id="PTHR30273:SF2">
    <property type="entry name" value="PROTEIN FECR"/>
    <property type="match status" value="1"/>
</dbReference>
<gene>
    <name evidence="4" type="ORF">DCO56_17585</name>
</gene>
<evidence type="ECO:0008006" key="6">
    <source>
        <dbReference type="Google" id="ProtNLM"/>
    </source>
</evidence>
<protein>
    <recommendedName>
        <fullName evidence="6">FecR protein domain-containing protein</fullName>
    </recommendedName>
</protein>
<keyword evidence="1" id="KW-0472">Membrane</keyword>
<dbReference type="InterPro" id="IPR006860">
    <property type="entry name" value="FecR"/>
</dbReference>
<evidence type="ECO:0000259" key="3">
    <source>
        <dbReference type="Pfam" id="PF16344"/>
    </source>
</evidence>
<evidence type="ECO:0000313" key="5">
    <source>
        <dbReference type="Proteomes" id="UP000250831"/>
    </source>
</evidence>